<dbReference type="AlphaFoldDB" id="A0A369QLV4"/>
<dbReference type="SUPFAM" id="SSF53649">
    <property type="entry name" value="Alkaline phosphatase-like"/>
    <property type="match status" value="1"/>
</dbReference>
<gene>
    <name evidence="1" type="ORF">AHMF7616_02818</name>
</gene>
<dbReference type="EMBL" id="QASA01000001">
    <property type="protein sequence ID" value="RDC64206.1"/>
    <property type="molecule type" value="Genomic_DNA"/>
</dbReference>
<proteinExistence type="predicted"/>
<reference evidence="1 2" key="1">
    <citation type="submission" date="2018-04" db="EMBL/GenBank/DDBJ databases">
        <title>Adhaeribacter sp. HMF7616 genome sequencing and assembly.</title>
        <authorList>
            <person name="Kang H."/>
            <person name="Kang J."/>
            <person name="Cha I."/>
            <person name="Kim H."/>
            <person name="Joh K."/>
        </authorList>
    </citation>
    <scope>NUCLEOTIDE SEQUENCE [LARGE SCALE GENOMIC DNA]</scope>
    <source>
        <strain evidence="1 2">HMF7616</strain>
    </source>
</reference>
<dbReference type="RefSeq" id="WP_147275684.1">
    <property type="nucleotide sequence ID" value="NZ_QASA01000001.1"/>
</dbReference>
<evidence type="ECO:0000313" key="1">
    <source>
        <dbReference type="EMBL" id="RDC64206.1"/>
    </source>
</evidence>
<accession>A0A369QLV4</accession>
<protein>
    <submittedName>
        <fullName evidence="1">Uncharacterized protein</fullName>
    </submittedName>
</protein>
<comment type="caution">
    <text evidence="1">The sequence shown here is derived from an EMBL/GenBank/DDBJ whole genome shotgun (WGS) entry which is preliminary data.</text>
</comment>
<evidence type="ECO:0000313" key="2">
    <source>
        <dbReference type="Proteomes" id="UP000253919"/>
    </source>
</evidence>
<keyword evidence="2" id="KW-1185">Reference proteome</keyword>
<sequence length="67" mass="7200">MNNKIVAMGFGNLSHDSDQDHAAAYLDNLASEEIKFIIAYSAGPLGTPTRAAFITECYPTQILVGLI</sequence>
<name>A0A369QLV4_9BACT</name>
<organism evidence="1 2">
    <name type="scientific">Adhaeribacter pallidiroseus</name>
    <dbReference type="NCBI Taxonomy" id="2072847"/>
    <lineage>
        <taxon>Bacteria</taxon>
        <taxon>Pseudomonadati</taxon>
        <taxon>Bacteroidota</taxon>
        <taxon>Cytophagia</taxon>
        <taxon>Cytophagales</taxon>
        <taxon>Hymenobacteraceae</taxon>
        <taxon>Adhaeribacter</taxon>
    </lineage>
</organism>
<dbReference type="Gene3D" id="3.40.720.10">
    <property type="entry name" value="Alkaline Phosphatase, subunit A"/>
    <property type="match status" value="1"/>
</dbReference>
<dbReference type="InterPro" id="IPR017850">
    <property type="entry name" value="Alkaline_phosphatase_core_sf"/>
</dbReference>
<dbReference type="Proteomes" id="UP000253919">
    <property type="component" value="Unassembled WGS sequence"/>
</dbReference>